<evidence type="ECO:0000256" key="7">
    <source>
        <dbReference type="ARBA" id="ARBA00023139"/>
    </source>
</evidence>
<dbReference type="InterPro" id="IPR050811">
    <property type="entry name" value="Phosphate_ABC_transporter"/>
</dbReference>
<evidence type="ECO:0000259" key="10">
    <source>
        <dbReference type="Pfam" id="PF12849"/>
    </source>
</evidence>
<feature type="transmembrane region" description="Helical" evidence="9">
    <location>
        <begin position="70"/>
        <end position="90"/>
    </location>
</feature>
<dbReference type="AlphaFoldDB" id="A0A0B5AR86"/>
<dbReference type="Gene3D" id="3.40.190.10">
    <property type="entry name" value="Periplasmic binding protein-like II"/>
    <property type="match status" value="2"/>
</dbReference>
<dbReference type="PANTHER" id="PTHR30570">
    <property type="entry name" value="PERIPLASMIC PHOSPHATE BINDING COMPONENT OF PHOSPHATE ABC TRANSPORTER"/>
    <property type="match status" value="1"/>
</dbReference>
<sequence>MEKRPKNNGLRLLAAIVFGMAGVFFVIIGSLFLLFESGQRAVVILIATSIAVYLLFILRLFRLVQGRKFAYSAAGIAAAVLITVGSIAAYDTYLESITNSAEVDLRAHEPFESGTKAVSMPKEASLHLEDDLPELDGATALYPLYSAFVQAVYPEDDYPHVGKSNQTVMSTQTDNAYKRLIEEEADIIFVAGPSKRQELAAERAGHEFEMTPIGREAFVFFVNAKNPVDSLTIEEIQGIYSGKITNWQEVGGENEEIQAFQRPEDSGSQTALEKLMGDIPIMEAPGEEIVTGMGGIIKETSDYRNHGNAIGFSYRFFSTEMVRNGDIKLIAIEEVKPSAESIRDNSYPLSAEFYAITVGKRTENEQKMIDWILSDEGQWVVEETGYVSVE</sequence>
<keyword evidence="9" id="KW-1133">Transmembrane helix</keyword>
<name>A0A0B5AR86_9BACL</name>
<keyword evidence="9" id="KW-0472">Membrane</keyword>
<comment type="similarity">
    <text evidence="3">Belongs to the PstS family.</text>
</comment>
<evidence type="ECO:0000256" key="2">
    <source>
        <dbReference type="ARBA" id="ARBA00004193"/>
    </source>
</evidence>
<evidence type="ECO:0000256" key="5">
    <source>
        <dbReference type="ARBA" id="ARBA00022592"/>
    </source>
</evidence>
<proteinExistence type="inferred from homology"/>
<keyword evidence="9" id="KW-0812">Transmembrane</keyword>
<keyword evidence="8" id="KW-0449">Lipoprotein</keyword>
<dbReference type="BioCyc" id="JESP1508404:G14D9-12565-MONOMER"/>
<dbReference type="HOGENOM" id="CLU_026228_4_0_9"/>
<evidence type="ECO:0000256" key="9">
    <source>
        <dbReference type="SAM" id="Phobius"/>
    </source>
</evidence>
<dbReference type="GO" id="GO:0006817">
    <property type="term" value="P:phosphate ion transport"/>
    <property type="evidence" value="ECO:0007669"/>
    <property type="project" value="UniProtKB-KW"/>
</dbReference>
<feature type="transmembrane region" description="Helical" evidence="9">
    <location>
        <begin position="41"/>
        <end position="58"/>
    </location>
</feature>
<evidence type="ECO:0000256" key="8">
    <source>
        <dbReference type="ARBA" id="ARBA00023288"/>
    </source>
</evidence>
<evidence type="ECO:0000313" key="12">
    <source>
        <dbReference type="Proteomes" id="UP000031449"/>
    </source>
</evidence>
<evidence type="ECO:0000256" key="1">
    <source>
        <dbReference type="ARBA" id="ARBA00002841"/>
    </source>
</evidence>
<dbReference type="PANTHER" id="PTHR30570:SF1">
    <property type="entry name" value="PHOSPHATE-BINDING PROTEIN PSTS"/>
    <property type="match status" value="1"/>
</dbReference>
<reference evidence="11 12" key="1">
    <citation type="submission" date="2014-08" db="EMBL/GenBank/DDBJ databases">
        <title>Complete genome of a marine bacteria Jeotgalibacillus malaysiensis.</title>
        <authorList>
            <person name="Yaakop A.S."/>
            <person name="Chan K.-G."/>
            <person name="Goh K.M."/>
        </authorList>
    </citation>
    <scope>NUCLEOTIDE SEQUENCE [LARGE SCALE GENOMIC DNA]</scope>
    <source>
        <strain evidence="11 12">D5</strain>
    </source>
</reference>
<evidence type="ECO:0000313" key="11">
    <source>
        <dbReference type="EMBL" id="AJD92601.1"/>
    </source>
</evidence>
<keyword evidence="5" id="KW-0592">Phosphate transport</keyword>
<protein>
    <submittedName>
        <fullName evidence="11">Membrane protein</fullName>
    </submittedName>
</protein>
<dbReference type="GO" id="GO:0005886">
    <property type="term" value="C:plasma membrane"/>
    <property type="evidence" value="ECO:0007669"/>
    <property type="project" value="UniProtKB-SubCell"/>
</dbReference>
<dbReference type="EMBL" id="CP009416">
    <property type="protein sequence ID" value="AJD92601.1"/>
    <property type="molecule type" value="Genomic_DNA"/>
</dbReference>
<keyword evidence="6" id="KW-0732">Signal</keyword>
<keyword evidence="5" id="KW-0813">Transport</keyword>
<keyword evidence="7" id="KW-0564">Palmitate</keyword>
<comment type="subunit">
    <text evidence="4">The complex is composed of two ATP-binding proteins (PstB), two transmembrane proteins (PstC and PstA) and a solute-binding protein (PstS).</text>
</comment>
<dbReference type="KEGG" id="jeo:JMA_32840"/>
<comment type="function">
    <text evidence="1">Part of the ABC transporter complex PstSACB involved in phosphate import.</text>
</comment>
<dbReference type="InterPro" id="IPR024370">
    <property type="entry name" value="PBP_domain"/>
</dbReference>
<dbReference type="Pfam" id="PF12849">
    <property type="entry name" value="PBP_like_2"/>
    <property type="match status" value="1"/>
</dbReference>
<evidence type="ECO:0000256" key="3">
    <source>
        <dbReference type="ARBA" id="ARBA00008725"/>
    </source>
</evidence>
<evidence type="ECO:0000256" key="4">
    <source>
        <dbReference type="ARBA" id="ARBA00011529"/>
    </source>
</evidence>
<keyword evidence="12" id="KW-1185">Reference proteome</keyword>
<gene>
    <name evidence="11" type="ORF">JMA_32840</name>
</gene>
<feature type="domain" description="PBP" evidence="10">
    <location>
        <begin position="136"/>
        <end position="376"/>
    </location>
</feature>
<comment type="subcellular location">
    <subcellularLocation>
        <location evidence="2">Cell membrane</location>
        <topology evidence="2">Lipid-anchor</topology>
    </subcellularLocation>
</comment>
<accession>A0A0B5AR86</accession>
<organism evidence="11 12">
    <name type="scientific">Jeotgalibacillus malaysiensis</name>
    <dbReference type="NCBI Taxonomy" id="1508404"/>
    <lineage>
        <taxon>Bacteria</taxon>
        <taxon>Bacillati</taxon>
        <taxon>Bacillota</taxon>
        <taxon>Bacilli</taxon>
        <taxon>Bacillales</taxon>
        <taxon>Caryophanaceae</taxon>
        <taxon>Jeotgalibacillus</taxon>
    </lineage>
</organism>
<dbReference type="STRING" id="1508404.JMA_32840"/>
<feature type="transmembrane region" description="Helical" evidence="9">
    <location>
        <begin position="12"/>
        <end position="35"/>
    </location>
</feature>
<evidence type="ECO:0000256" key="6">
    <source>
        <dbReference type="ARBA" id="ARBA00022729"/>
    </source>
</evidence>
<dbReference type="SUPFAM" id="SSF53850">
    <property type="entry name" value="Periplasmic binding protein-like II"/>
    <property type="match status" value="1"/>
</dbReference>
<dbReference type="Proteomes" id="UP000031449">
    <property type="component" value="Chromosome"/>
</dbReference>